<feature type="region of interest" description="Disordered" evidence="1">
    <location>
        <begin position="453"/>
        <end position="489"/>
    </location>
</feature>
<evidence type="ECO:0000313" key="4">
    <source>
        <dbReference type="RefSeq" id="XP_011308331.1"/>
    </source>
</evidence>
<feature type="compositionally biased region" description="Basic and acidic residues" evidence="1">
    <location>
        <begin position="470"/>
        <end position="479"/>
    </location>
</feature>
<protein>
    <submittedName>
        <fullName evidence="2">CAAP protein</fullName>
    </submittedName>
</protein>
<feature type="compositionally biased region" description="Acidic residues" evidence="1">
    <location>
        <begin position="126"/>
        <end position="136"/>
    </location>
</feature>
<dbReference type="Pfam" id="PF15335">
    <property type="entry name" value="CAAP1"/>
    <property type="match status" value="1"/>
</dbReference>
<feature type="compositionally biased region" description="Basic and acidic residues" evidence="1">
    <location>
        <begin position="329"/>
        <end position="345"/>
    </location>
</feature>
<dbReference type="PANTHER" id="PTHR14740">
    <property type="entry name" value="CASPASE ACTIVITY AND APOPTOSIS INHIBITOR 1"/>
    <property type="match status" value="1"/>
</dbReference>
<dbReference type="InterPro" id="IPR038991">
    <property type="entry name" value="CAAP1"/>
</dbReference>
<organism evidence="2">
    <name type="scientific">Fopius arisanus</name>
    <dbReference type="NCBI Taxonomy" id="64838"/>
    <lineage>
        <taxon>Eukaryota</taxon>
        <taxon>Metazoa</taxon>
        <taxon>Ecdysozoa</taxon>
        <taxon>Arthropoda</taxon>
        <taxon>Hexapoda</taxon>
        <taxon>Insecta</taxon>
        <taxon>Pterygota</taxon>
        <taxon>Neoptera</taxon>
        <taxon>Endopterygota</taxon>
        <taxon>Hymenoptera</taxon>
        <taxon>Apocrita</taxon>
        <taxon>Ichneumonoidea</taxon>
        <taxon>Braconidae</taxon>
        <taxon>Opiinae</taxon>
        <taxon>Fopius</taxon>
    </lineage>
</organism>
<accession>A0A9R1TFW7</accession>
<evidence type="ECO:0000313" key="3">
    <source>
        <dbReference type="Proteomes" id="UP000694866"/>
    </source>
</evidence>
<dbReference type="GeneID" id="105269631"/>
<feature type="compositionally biased region" description="Basic and acidic residues" evidence="1">
    <location>
        <begin position="595"/>
        <end position="606"/>
    </location>
</feature>
<feature type="compositionally biased region" description="Low complexity" evidence="1">
    <location>
        <begin position="14"/>
        <end position="30"/>
    </location>
</feature>
<dbReference type="GO" id="GO:0042981">
    <property type="term" value="P:regulation of apoptotic process"/>
    <property type="evidence" value="ECO:0007669"/>
    <property type="project" value="InterPro"/>
</dbReference>
<feature type="compositionally biased region" description="Basic and acidic residues" evidence="1">
    <location>
        <begin position="412"/>
        <end position="422"/>
    </location>
</feature>
<evidence type="ECO:0000313" key="2">
    <source>
        <dbReference type="EMBL" id="JAG80066.1"/>
    </source>
</evidence>
<dbReference type="PANTHER" id="PTHR14740:SF3">
    <property type="entry name" value="CASPASE ACTIVITY AND APOPTOSIS INHIBITOR 1"/>
    <property type="match status" value="1"/>
</dbReference>
<dbReference type="Proteomes" id="UP000694866">
    <property type="component" value="Unplaced"/>
</dbReference>
<feature type="compositionally biased region" description="Polar residues" evidence="1">
    <location>
        <begin position="563"/>
        <end position="584"/>
    </location>
</feature>
<feature type="region of interest" description="Disordered" evidence="1">
    <location>
        <begin position="103"/>
        <end position="191"/>
    </location>
</feature>
<dbReference type="KEGG" id="fas:105269631"/>
<feature type="compositionally biased region" description="Basic and acidic residues" evidence="1">
    <location>
        <begin position="296"/>
        <end position="318"/>
    </location>
</feature>
<feature type="region of interest" description="Disordered" evidence="1">
    <location>
        <begin position="1"/>
        <end position="42"/>
    </location>
</feature>
<feature type="compositionally biased region" description="Basic and acidic residues" evidence="1">
    <location>
        <begin position="353"/>
        <end position="362"/>
    </location>
</feature>
<gene>
    <name evidence="2" type="primary">CAAP</name>
    <name evidence="4" type="synonym">LOC105269631</name>
    <name evidence="2" type="ORF">g.13911</name>
</gene>
<sequence>MSDVRSRLKKSVSRDGVSSSSSSTSSFSSDDSSDSDGDLKPIKDYLSNRTEVAKQLFKSVKIEKLRMMLPQVLKKTELSELEEWCASELCGMSKTRILSILNGTPMSGSSDTSDSDGSGPSLEIISDTEEWLTDDDPNVKQEPLSPGSKSKRAKTKRKSKAPGKPRRGRVRVDPHIKIKEEKHKNEEGKKEGESLLDLLELEMRARAIRALIRKEEDIIPTPDSDQKLASNRSALKATLNSVLTVKNKSHVEVSRLSLETSQTLVEKIGEDEDVVMLVRPTPTIELISSDSESENLNERVNKKLESERTPEKKPRETVAPRVNTEGEPEPTKSAEIRKGMNEDSRTSGSLIREITEVPKESGKQTFRKLKRRRQLRVRSDSECPGATDVVLEAANRERESEPLEEGELGSSEEAKNEEGPDKVIREELGKFKKNDSQGDDKLKEFEEIIDLDDYPDDMYNIEPEESVPQARDKSGEKSVELQGSKRCSDETWATRYYQTDNVQNVIKESKIQSEIRKRLRERQRLSKLNNSPKESPRVNEDNDEKDKFKPTGSVDEYFALKGSINSCDGNSPSQTSEIKNSSEGQVKGNPGEVGEPARDSPVKDSGDGANVEGNH</sequence>
<dbReference type="AlphaFoldDB" id="A0A0C9R2I1"/>
<accession>A0A0C9R2I1</accession>
<keyword evidence="3" id="KW-1185">Reference proteome</keyword>
<feature type="compositionally biased region" description="Basic residues" evidence="1">
    <location>
        <begin position="365"/>
        <end position="376"/>
    </location>
</feature>
<reference evidence="4" key="2">
    <citation type="submission" date="2025-04" db="UniProtKB">
        <authorList>
            <consortium name="RefSeq"/>
        </authorList>
    </citation>
    <scope>IDENTIFICATION</scope>
    <source>
        <strain evidence="4">USDA-PBARC FA_bdor</strain>
        <tissue evidence="4">Whole organism</tissue>
    </source>
</reference>
<reference evidence="2" key="1">
    <citation type="submission" date="2015-01" db="EMBL/GenBank/DDBJ databases">
        <title>Transcriptome Assembly of Fopius arisanus.</title>
        <authorList>
            <person name="Geib S."/>
        </authorList>
    </citation>
    <scope>NUCLEOTIDE SEQUENCE</scope>
</reference>
<feature type="compositionally biased region" description="Basic and acidic residues" evidence="1">
    <location>
        <begin position="534"/>
        <end position="549"/>
    </location>
</feature>
<dbReference type="RefSeq" id="XP_011308331.1">
    <property type="nucleotide sequence ID" value="XM_011310029.1"/>
</dbReference>
<dbReference type="EMBL" id="GBYB01010299">
    <property type="protein sequence ID" value="JAG80066.1"/>
    <property type="molecule type" value="Transcribed_RNA"/>
</dbReference>
<feature type="region of interest" description="Disordered" evidence="1">
    <location>
        <begin position="286"/>
        <end position="422"/>
    </location>
</feature>
<dbReference type="OrthoDB" id="10064012at2759"/>
<feature type="compositionally biased region" description="Basic residues" evidence="1">
    <location>
        <begin position="149"/>
        <end position="169"/>
    </location>
</feature>
<feature type="region of interest" description="Disordered" evidence="1">
    <location>
        <begin position="520"/>
        <end position="615"/>
    </location>
</feature>
<feature type="compositionally biased region" description="Low complexity" evidence="1">
    <location>
        <begin position="107"/>
        <end position="121"/>
    </location>
</feature>
<feature type="compositionally biased region" description="Basic and acidic residues" evidence="1">
    <location>
        <begin position="170"/>
        <end position="191"/>
    </location>
</feature>
<evidence type="ECO:0000256" key="1">
    <source>
        <dbReference type="SAM" id="MobiDB-lite"/>
    </source>
</evidence>
<proteinExistence type="predicted"/>
<name>A0A0C9R2I1_9HYME</name>